<evidence type="ECO:0000313" key="2">
    <source>
        <dbReference type="EMBL" id="XBS22460.1"/>
    </source>
</evidence>
<keyword evidence="1" id="KW-0472">Membrane</keyword>
<dbReference type="Proteomes" id="UP001225378">
    <property type="component" value="Chromosome"/>
</dbReference>
<dbReference type="RefSeq" id="WP_305908557.1">
    <property type="nucleotide sequence ID" value="NZ_CP157743.1"/>
</dbReference>
<dbReference type="AlphaFoldDB" id="A0AAU7NZT0"/>
<evidence type="ECO:0000256" key="1">
    <source>
        <dbReference type="SAM" id="Phobius"/>
    </source>
</evidence>
<gene>
    <name evidence="2" type="ORF">Q9L42_010125</name>
</gene>
<feature type="transmembrane region" description="Helical" evidence="1">
    <location>
        <begin position="27"/>
        <end position="44"/>
    </location>
</feature>
<accession>A0AAU7NZT0</accession>
<name>A0AAU7NZT0_9GAMM</name>
<evidence type="ECO:0000313" key="3">
    <source>
        <dbReference type="Proteomes" id="UP001225378"/>
    </source>
</evidence>
<keyword evidence="1" id="KW-0812">Transmembrane</keyword>
<protein>
    <submittedName>
        <fullName evidence="2">Uncharacterized protein</fullName>
    </submittedName>
</protein>
<dbReference type="EMBL" id="CP157743">
    <property type="protein sequence ID" value="XBS22460.1"/>
    <property type="molecule type" value="Genomic_DNA"/>
</dbReference>
<keyword evidence="1" id="KW-1133">Transmembrane helix</keyword>
<sequence length="66" mass="8031">MEIFDSINLFLLNHPVMLGQLELMFRIKFWLLLGLAIFFMLLPYRQRKKDLKMQKEEAKRADRFLA</sequence>
<organism evidence="2 3">
    <name type="scientific">Methylomarinum roseum</name>
    <dbReference type="NCBI Taxonomy" id="3067653"/>
    <lineage>
        <taxon>Bacteria</taxon>
        <taxon>Pseudomonadati</taxon>
        <taxon>Pseudomonadota</taxon>
        <taxon>Gammaproteobacteria</taxon>
        <taxon>Methylococcales</taxon>
        <taxon>Methylococcaceae</taxon>
        <taxon>Methylomarinum</taxon>
    </lineage>
</organism>
<dbReference type="KEGG" id="mech:Q9L42_010125"/>
<reference evidence="2 3" key="1">
    <citation type="journal article" date="2024" name="Microbiology">
        <title>Methylomarinum rosea sp. nov., a novel halophilic methanotrophic bacterium from the hypersaline Lake Elton.</title>
        <authorList>
            <person name="Suleimanov R.Z."/>
            <person name="Oshkin I.Y."/>
            <person name="Danilova O.V."/>
            <person name="Suzina N.E."/>
            <person name="Dedysh S.N."/>
        </authorList>
    </citation>
    <scope>NUCLEOTIDE SEQUENCE [LARGE SCALE GENOMIC DNA]</scope>
    <source>
        <strain evidence="2 3">Ch1-1</strain>
    </source>
</reference>
<keyword evidence="3" id="KW-1185">Reference proteome</keyword>
<proteinExistence type="predicted"/>